<keyword evidence="2" id="KW-1185">Reference proteome</keyword>
<organism evidence="1 2">
    <name type="scientific">Apteryx owenii</name>
    <name type="common">Little spotted kiwi</name>
    <dbReference type="NCBI Taxonomy" id="8824"/>
    <lineage>
        <taxon>Eukaryota</taxon>
        <taxon>Metazoa</taxon>
        <taxon>Chordata</taxon>
        <taxon>Craniata</taxon>
        <taxon>Vertebrata</taxon>
        <taxon>Euteleostomi</taxon>
        <taxon>Archelosauria</taxon>
        <taxon>Archosauria</taxon>
        <taxon>Dinosauria</taxon>
        <taxon>Saurischia</taxon>
        <taxon>Theropoda</taxon>
        <taxon>Coelurosauria</taxon>
        <taxon>Aves</taxon>
        <taxon>Palaeognathae</taxon>
        <taxon>Apterygiformes</taxon>
        <taxon>Apterygidae</taxon>
        <taxon>Apteryx</taxon>
    </lineage>
</organism>
<dbReference type="Ensembl" id="ENSAOWT00000005332.1">
    <property type="protein sequence ID" value="ENSAOWP00000004670.1"/>
    <property type="gene ID" value="ENSAOWG00000003261.1"/>
</dbReference>
<dbReference type="Proteomes" id="UP000694424">
    <property type="component" value="Unplaced"/>
</dbReference>
<accession>A0A8B9P5P2</accession>
<evidence type="ECO:0000313" key="1">
    <source>
        <dbReference type="Ensembl" id="ENSAOWP00000004670.1"/>
    </source>
</evidence>
<proteinExistence type="predicted"/>
<name>A0A8B9P5P2_APTOW</name>
<reference evidence="1" key="1">
    <citation type="submission" date="2025-08" db="UniProtKB">
        <authorList>
            <consortium name="Ensembl"/>
        </authorList>
    </citation>
    <scope>IDENTIFICATION</scope>
</reference>
<evidence type="ECO:0000313" key="2">
    <source>
        <dbReference type="Proteomes" id="UP000694424"/>
    </source>
</evidence>
<dbReference type="AlphaFoldDB" id="A0A8B9P5P2"/>
<protein>
    <submittedName>
        <fullName evidence="1">Uncharacterized protein</fullName>
    </submittedName>
</protein>
<reference evidence="1" key="2">
    <citation type="submission" date="2025-09" db="UniProtKB">
        <authorList>
            <consortium name="Ensembl"/>
        </authorList>
    </citation>
    <scope>IDENTIFICATION</scope>
</reference>
<sequence length="61" mass="7235">MDVYLMIPYHKTTIFTDAKETTTVFEIVLLQSFHSLHQWYFRQARLCPTSKKHSKTTQSCP</sequence>